<dbReference type="InterPro" id="IPR036737">
    <property type="entry name" value="OmpA-like_sf"/>
</dbReference>
<keyword evidence="2 4" id="KW-0472">Membrane</keyword>
<dbReference type="PANTHER" id="PTHR30329">
    <property type="entry name" value="STATOR ELEMENT OF FLAGELLAR MOTOR COMPLEX"/>
    <property type="match status" value="1"/>
</dbReference>
<dbReference type="PRINTS" id="PR01021">
    <property type="entry name" value="OMPADOMAIN"/>
</dbReference>
<evidence type="ECO:0000256" key="4">
    <source>
        <dbReference type="PROSITE-ProRule" id="PRU00473"/>
    </source>
</evidence>
<dbReference type="InterPro" id="IPR006665">
    <property type="entry name" value="OmpA-like"/>
</dbReference>
<dbReference type="Pfam" id="PF13441">
    <property type="entry name" value="Gly-zipper_YMGG"/>
    <property type="match status" value="1"/>
</dbReference>
<keyword evidence="8" id="KW-1185">Reference proteome</keyword>
<protein>
    <submittedName>
        <fullName evidence="7">OmpA family protein</fullName>
    </submittedName>
</protein>
<feature type="transmembrane region" description="Helical" evidence="5">
    <location>
        <begin position="70"/>
        <end position="88"/>
    </location>
</feature>
<evidence type="ECO:0000259" key="6">
    <source>
        <dbReference type="PROSITE" id="PS51123"/>
    </source>
</evidence>
<dbReference type="SUPFAM" id="SSF103088">
    <property type="entry name" value="OmpA-like"/>
    <property type="match status" value="1"/>
</dbReference>
<dbReference type="InterPro" id="IPR027367">
    <property type="entry name" value="Gly-zipper_YMGG"/>
</dbReference>
<dbReference type="Gene3D" id="3.30.1330.60">
    <property type="entry name" value="OmpA-like domain"/>
    <property type="match status" value="1"/>
</dbReference>
<gene>
    <name evidence="7" type="ORF">RBH19_02435</name>
</gene>
<dbReference type="PANTHER" id="PTHR30329:SF21">
    <property type="entry name" value="LIPOPROTEIN YIAD-RELATED"/>
    <property type="match status" value="1"/>
</dbReference>
<dbReference type="Proteomes" id="UP001239019">
    <property type="component" value="Unassembled WGS sequence"/>
</dbReference>
<evidence type="ECO:0000256" key="5">
    <source>
        <dbReference type="SAM" id="Phobius"/>
    </source>
</evidence>
<evidence type="ECO:0000313" key="7">
    <source>
        <dbReference type="EMBL" id="MDQ2068731.1"/>
    </source>
</evidence>
<name>A0ABU0W413_9GAMM</name>
<evidence type="ECO:0000256" key="2">
    <source>
        <dbReference type="ARBA" id="ARBA00023136"/>
    </source>
</evidence>
<keyword evidence="3" id="KW-0998">Cell outer membrane</keyword>
<dbReference type="InterPro" id="IPR006664">
    <property type="entry name" value="OMP_bac"/>
</dbReference>
<comment type="subcellular location">
    <subcellularLocation>
        <location evidence="1">Cell outer membrane</location>
    </subcellularLocation>
</comment>
<evidence type="ECO:0000313" key="8">
    <source>
        <dbReference type="Proteomes" id="UP001239019"/>
    </source>
</evidence>
<comment type="caution">
    <text evidence="7">The sequence shown here is derived from an EMBL/GenBank/DDBJ whole genome shotgun (WGS) entry which is preliminary data.</text>
</comment>
<dbReference type="PRINTS" id="PR01023">
    <property type="entry name" value="NAFLGMOTY"/>
</dbReference>
<feature type="domain" description="OmpA-like" evidence="6">
    <location>
        <begin position="110"/>
        <end position="227"/>
    </location>
</feature>
<organism evidence="7 8">
    <name type="scientific">Natronospira bacteriovora</name>
    <dbReference type="NCBI Taxonomy" id="3069753"/>
    <lineage>
        <taxon>Bacteria</taxon>
        <taxon>Pseudomonadati</taxon>
        <taxon>Pseudomonadota</taxon>
        <taxon>Gammaproteobacteria</taxon>
        <taxon>Natronospirales</taxon>
        <taxon>Natronospiraceae</taxon>
        <taxon>Natronospira</taxon>
    </lineage>
</organism>
<keyword evidence="5" id="KW-1133">Transmembrane helix</keyword>
<sequence>MMCNGVFVRIAGLAVAALFTIGLAACTTLDPYTGEEQRARATTGTVIGAVSGAILGAATASDRRERKRRMLIGAGLGGLAGGTVGAYMDRQEARLREQLEGSGVSVTRDGDNIHLNMPGDITFGFDDDSLRRDFHDVLDSVSLVLREFDQTIIEVAGHTDSVGAASYNQRLSERRAQSVARYLLGKGIMEERMLVVGYGEDQPVASNETDEGRAQNRRVELTLVPVTED</sequence>
<accession>A0ABU0W413</accession>
<dbReference type="EMBL" id="JAVDDT010000001">
    <property type="protein sequence ID" value="MDQ2068731.1"/>
    <property type="molecule type" value="Genomic_DNA"/>
</dbReference>
<proteinExistence type="predicted"/>
<evidence type="ECO:0000256" key="3">
    <source>
        <dbReference type="ARBA" id="ARBA00023237"/>
    </source>
</evidence>
<dbReference type="CDD" id="cd07185">
    <property type="entry name" value="OmpA_C-like"/>
    <property type="match status" value="1"/>
</dbReference>
<dbReference type="InterPro" id="IPR050330">
    <property type="entry name" value="Bact_OuterMem_StrucFunc"/>
</dbReference>
<dbReference type="Pfam" id="PF00691">
    <property type="entry name" value="OmpA"/>
    <property type="match status" value="1"/>
</dbReference>
<keyword evidence="5" id="KW-0812">Transmembrane</keyword>
<feature type="transmembrane region" description="Helical" evidence="5">
    <location>
        <begin position="40"/>
        <end position="58"/>
    </location>
</feature>
<reference evidence="7 8" key="1">
    <citation type="submission" date="2023-08" db="EMBL/GenBank/DDBJ databases">
        <title>Whole-genome sequencing of halo(alkali)philic microorganisms from hypersaline lakes.</title>
        <authorList>
            <person name="Sorokin D.Y."/>
            <person name="Abbas B."/>
            <person name="Merkel A.Y."/>
        </authorList>
    </citation>
    <scope>NUCLEOTIDE SEQUENCE [LARGE SCALE GENOMIC DNA]</scope>
    <source>
        <strain evidence="7 8">AB-CW4</strain>
    </source>
</reference>
<dbReference type="PROSITE" id="PS51123">
    <property type="entry name" value="OMPA_2"/>
    <property type="match status" value="1"/>
</dbReference>
<evidence type="ECO:0000256" key="1">
    <source>
        <dbReference type="ARBA" id="ARBA00004442"/>
    </source>
</evidence>